<dbReference type="PANTHER" id="PTHR43537">
    <property type="entry name" value="TRANSCRIPTIONAL REGULATOR, GNTR FAMILY"/>
    <property type="match status" value="1"/>
</dbReference>
<accession>A0A9W6HRQ4</accession>
<dbReference type="Gene3D" id="1.10.10.10">
    <property type="entry name" value="Winged helix-like DNA-binding domain superfamily/Winged helix DNA-binding domain"/>
    <property type="match status" value="1"/>
</dbReference>
<name>A0A9W6HRQ4_9MICO</name>
<evidence type="ECO:0000313" key="5">
    <source>
        <dbReference type="EMBL" id="GLK01424.1"/>
    </source>
</evidence>
<dbReference type="InterPro" id="IPR036390">
    <property type="entry name" value="WH_DNA-bd_sf"/>
</dbReference>
<dbReference type="InterPro" id="IPR008920">
    <property type="entry name" value="TF_FadR/GntR_C"/>
</dbReference>
<dbReference type="PRINTS" id="PR00035">
    <property type="entry name" value="HTHGNTR"/>
</dbReference>
<dbReference type="Pfam" id="PF00392">
    <property type="entry name" value="GntR"/>
    <property type="match status" value="1"/>
</dbReference>
<dbReference type="PANTHER" id="PTHR43537:SF5">
    <property type="entry name" value="UXU OPERON TRANSCRIPTIONAL REGULATOR"/>
    <property type="match status" value="1"/>
</dbReference>
<evidence type="ECO:0000256" key="2">
    <source>
        <dbReference type="ARBA" id="ARBA00023125"/>
    </source>
</evidence>
<dbReference type="PROSITE" id="PS50949">
    <property type="entry name" value="HTH_GNTR"/>
    <property type="match status" value="1"/>
</dbReference>
<dbReference type="InterPro" id="IPR036388">
    <property type="entry name" value="WH-like_DNA-bd_sf"/>
</dbReference>
<keyword evidence="2" id="KW-0238">DNA-binding</keyword>
<dbReference type="SUPFAM" id="SSF48008">
    <property type="entry name" value="GntR ligand-binding domain-like"/>
    <property type="match status" value="1"/>
</dbReference>
<keyword evidence="6" id="KW-1185">Reference proteome</keyword>
<dbReference type="RefSeq" id="WP_271171499.1">
    <property type="nucleotide sequence ID" value="NZ_BAAAUM010000001.1"/>
</dbReference>
<dbReference type="Proteomes" id="UP001142325">
    <property type="component" value="Unassembled WGS sequence"/>
</dbReference>
<dbReference type="AlphaFoldDB" id="A0A9W6HRQ4"/>
<dbReference type="Gene3D" id="1.20.120.530">
    <property type="entry name" value="GntR ligand-binding domain-like"/>
    <property type="match status" value="1"/>
</dbReference>
<dbReference type="InterPro" id="IPR011711">
    <property type="entry name" value="GntR_C"/>
</dbReference>
<keyword evidence="3" id="KW-0804">Transcription</keyword>
<evidence type="ECO:0000313" key="6">
    <source>
        <dbReference type="Proteomes" id="UP001142325"/>
    </source>
</evidence>
<feature type="domain" description="HTH gntR-type" evidence="4">
    <location>
        <begin position="11"/>
        <end position="79"/>
    </location>
</feature>
<dbReference type="GO" id="GO:0003677">
    <property type="term" value="F:DNA binding"/>
    <property type="evidence" value="ECO:0007669"/>
    <property type="project" value="UniProtKB-KW"/>
</dbReference>
<keyword evidence="1" id="KW-0805">Transcription regulation</keyword>
<dbReference type="EMBL" id="BSET01000001">
    <property type="protein sequence ID" value="GLK01424.1"/>
    <property type="molecule type" value="Genomic_DNA"/>
</dbReference>
<dbReference type="Pfam" id="PF07729">
    <property type="entry name" value="FCD"/>
    <property type="match status" value="1"/>
</dbReference>
<protein>
    <submittedName>
        <fullName evidence="5">Transcriptional regulator</fullName>
    </submittedName>
</protein>
<dbReference type="SMART" id="SM00345">
    <property type="entry name" value="HTH_GNTR"/>
    <property type="match status" value="1"/>
</dbReference>
<dbReference type="GO" id="GO:0003700">
    <property type="term" value="F:DNA-binding transcription factor activity"/>
    <property type="evidence" value="ECO:0007669"/>
    <property type="project" value="InterPro"/>
</dbReference>
<organism evidence="5 6">
    <name type="scientific">Microbacterium keratanolyticum</name>
    <dbReference type="NCBI Taxonomy" id="67574"/>
    <lineage>
        <taxon>Bacteria</taxon>
        <taxon>Bacillati</taxon>
        <taxon>Actinomycetota</taxon>
        <taxon>Actinomycetes</taxon>
        <taxon>Micrococcales</taxon>
        <taxon>Microbacteriaceae</taxon>
        <taxon>Microbacterium</taxon>
    </lineage>
</organism>
<evidence type="ECO:0000256" key="1">
    <source>
        <dbReference type="ARBA" id="ARBA00023015"/>
    </source>
</evidence>
<gene>
    <name evidence="5" type="ORF">GCM10017596_11390</name>
</gene>
<evidence type="ECO:0000256" key="3">
    <source>
        <dbReference type="ARBA" id="ARBA00023163"/>
    </source>
</evidence>
<comment type="caution">
    <text evidence="5">The sequence shown here is derived from an EMBL/GenBank/DDBJ whole genome shotgun (WGS) entry which is preliminary data.</text>
</comment>
<reference evidence="5" key="2">
    <citation type="submission" date="2023-01" db="EMBL/GenBank/DDBJ databases">
        <authorList>
            <person name="Sun Q."/>
            <person name="Evtushenko L."/>
        </authorList>
    </citation>
    <scope>NUCLEOTIDE SEQUENCE</scope>
    <source>
        <strain evidence="5">VKM Ac-1958</strain>
    </source>
</reference>
<reference evidence="5" key="1">
    <citation type="journal article" date="2014" name="Int. J. Syst. Evol. Microbiol.">
        <title>Complete genome sequence of Corynebacterium casei LMG S-19264T (=DSM 44701T), isolated from a smear-ripened cheese.</title>
        <authorList>
            <consortium name="US DOE Joint Genome Institute (JGI-PGF)"/>
            <person name="Walter F."/>
            <person name="Albersmeier A."/>
            <person name="Kalinowski J."/>
            <person name="Ruckert C."/>
        </authorList>
    </citation>
    <scope>NUCLEOTIDE SEQUENCE</scope>
    <source>
        <strain evidence="5">VKM Ac-1958</strain>
    </source>
</reference>
<proteinExistence type="predicted"/>
<dbReference type="SMART" id="SM00895">
    <property type="entry name" value="FCD"/>
    <property type="match status" value="1"/>
</dbReference>
<dbReference type="InterPro" id="IPR000524">
    <property type="entry name" value="Tscrpt_reg_HTH_GntR"/>
</dbReference>
<sequence>MRTTGPGRQARMRRSTTADQIKQLILTRGLRPGDPLPTEAELCDILEVSRSSVREAIRTLSTLDIVDVRHGHGTYVGAMSLDPMVEALVFRGVLAPEGSLNALREVVEVRLALDLAMADRVVAAVSAASADDLNELAALVDEMVDNAGRGENFLDADRAFHTKLFAEASNHLATQLVGAFWDVHTAVLPQLGIAPPADIQLTAKAHGDMLDAARSGDIDAYRRAVIEHYQPLQRVLAQAG</sequence>
<evidence type="ECO:0000259" key="4">
    <source>
        <dbReference type="PROSITE" id="PS50949"/>
    </source>
</evidence>
<dbReference type="CDD" id="cd07377">
    <property type="entry name" value="WHTH_GntR"/>
    <property type="match status" value="1"/>
</dbReference>
<dbReference type="SUPFAM" id="SSF46785">
    <property type="entry name" value="Winged helix' DNA-binding domain"/>
    <property type="match status" value="1"/>
</dbReference>